<comment type="subcellular location">
    <subcellularLocation>
        <location evidence="1">Cell envelope</location>
    </subcellularLocation>
</comment>
<feature type="signal peptide" evidence="5">
    <location>
        <begin position="1"/>
        <end position="32"/>
    </location>
</feature>
<dbReference type="InterPro" id="IPR050490">
    <property type="entry name" value="Bact_solute-bd_prot1"/>
</dbReference>
<dbReference type="RefSeq" id="WP_129188790.1">
    <property type="nucleotide sequence ID" value="NZ_CP035493.1"/>
</dbReference>
<dbReference type="EMBL" id="CP035493">
    <property type="protein sequence ID" value="QAY70744.1"/>
    <property type="molecule type" value="Genomic_DNA"/>
</dbReference>
<keyword evidence="3" id="KW-0813">Transport</keyword>
<comment type="similarity">
    <text evidence="2">Belongs to the bacterial solute-binding protein 1 family.</text>
</comment>
<name>A0A4P6F558_9MICO</name>
<evidence type="ECO:0000256" key="2">
    <source>
        <dbReference type="ARBA" id="ARBA00008520"/>
    </source>
</evidence>
<feature type="chain" id="PRO_5038338115" evidence="5">
    <location>
        <begin position="33"/>
        <end position="452"/>
    </location>
</feature>
<sequence>MINRSTATKVAVVTATVSLLAPLTACSSSGSASDAGGAVPIQWWTWDQAQSVSYQKCADDFNAANPGIDVTVSYYNWNDYWTKITAGFVAGDAPDTFMNHANYFPEYVSQGQLLPLDDLMKASDFDLDRFAVGVDTWTYTDGKHYGLPKDWATEVWYYNEDDVLAAGLTDEDMQNMTWAPDGSGTFGEIVKKLTVDTAGVHGDQPGFNKDSVAVYGLMPMGLQGNNDQDSWSGFTSTMGWTLGDKPNWPTRFQYDDPEFKAAMDWIRSLSSDGFSPANGAFTTEIADWLGSGKIAMAGSHTANLGALTSLDGVNIGFAPTVIGKDGARKSLVNSNGDSIWAGTKHPEEAWKWVSYLGSTACQSVAGKDGTFFPSIAESMQVTADALKAKDIDVAPLVKLVDDGDVFTTPVFQRGGELDATLKPLWEKYWNFSAGDEIFDQMATETERILAQG</sequence>
<keyword evidence="7" id="KW-1185">Reference proteome</keyword>
<dbReference type="SUPFAM" id="SSF53850">
    <property type="entry name" value="Periplasmic binding protein-like II"/>
    <property type="match status" value="1"/>
</dbReference>
<evidence type="ECO:0000313" key="6">
    <source>
        <dbReference type="EMBL" id="QAY70744.1"/>
    </source>
</evidence>
<proteinExistence type="inferred from homology"/>
<reference evidence="6 7" key="1">
    <citation type="submission" date="2019-01" db="EMBL/GenBank/DDBJ databases">
        <title>Genome sequencing of strain FW10M-9.</title>
        <authorList>
            <person name="Heo J."/>
            <person name="Kim S.-J."/>
            <person name="Kim J.-S."/>
            <person name="Hong S.-B."/>
            <person name="Kwon S.-W."/>
        </authorList>
    </citation>
    <scope>NUCLEOTIDE SEQUENCE [LARGE SCALE GENOMIC DNA]</scope>
    <source>
        <strain evidence="6 7">FW10M-9</strain>
    </source>
</reference>
<protein>
    <submittedName>
        <fullName evidence="6">Sugar ABC transporter substrate-binding protein</fullName>
    </submittedName>
</protein>
<accession>A0A4P6F558</accession>
<dbReference type="Pfam" id="PF13416">
    <property type="entry name" value="SBP_bac_8"/>
    <property type="match status" value="1"/>
</dbReference>
<evidence type="ECO:0000256" key="5">
    <source>
        <dbReference type="SAM" id="SignalP"/>
    </source>
</evidence>
<dbReference type="CDD" id="cd13585">
    <property type="entry name" value="PBP2_TMBP_like"/>
    <property type="match status" value="1"/>
</dbReference>
<dbReference type="OrthoDB" id="1650177at2"/>
<gene>
    <name evidence="6" type="ORF">ET471_12530</name>
</gene>
<dbReference type="GO" id="GO:0030313">
    <property type="term" value="C:cell envelope"/>
    <property type="evidence" value="ECO:0007669"/>
    <property type="project" value="UniProtKB-SubCell"/>
</dbReference>
<dbReference type="PANTHER" id="PTHR43649">
    <property type="entry name" value="ARABINOSE-BINDING PROTEIN-RELATED"/>
    <property type="match status" value="1"/>
</dbReference>
<evidence type="ECO:0000313" key="7">
    <source>
        <dbReference type="Proteomes" id="UP000292118"/>
    </source>
</evidence>
<dbReference type="AlphaFoldDB" id="A0A4P6F558"/>
<keyword evidence="4 5" id="KW-0732">Signal</keyword>
<dbReference type="Gene3D" id="3.40.190.10">
    <property type="entry name" value="Periplasmic binding protein-like II"/>
    <property type="match status" value="1"/>
</dbReference>
<organism evidence="6 7">
    <name type="scientific">Xylanimonas protaetiae</name>
    <dbReference type="NCBI Taxonomy" id="2509457"/>
    <lineage>
        <taxon>Bacteria</taxon>
        <taxon>Bacillati</taxon>
        <taxon>Actinomycetota</taxon>
        <taxon>Actinomycetes</taxon>
        <taxon>Micrococcales</taxon>
        <taxon>Promicromonosporaceae</taxon>
        <taxon>Xylanimonas</taxon>
    </lineage>
</organism>
<evidence type="ECO:0000256" key="1">
    <source>
        <dbReference type="ARBA" id="ARBA00004196"/>
    </source>
</evidence>
<evidence type="ECO:0000256" key="4">
    <source>
        <dbReference type="ARBA" id="ARBA00022729"/>
    </source>
</evidence>
<evidence type="ECO:0000256" key="3">
    <source>
        <dbReference type="ARBA" id="ARBA00022448"/>
    </source>
</evidence>
<dbReference type="KEGG" id="xya:ET471_12530"/>
<dbReference type="Proteomes" id="UP000292118">
    <property type="component" value="Chromosome"/>
</dbReference>
<dbReference type="InterPro" id="IPR006059">
    <property type="entry name" value="SBP"/>
</dbReference>
<dbReference type="PANTHER" id="PTHR43649:SF31">
    <property type="entry name" value="SN-GLYCEROL-3-PHOSPHATE-BINDING PERIPLASMIC PROTEIN UGPB"/>
    <property type="match status" value="1"/>
</dbReference>